<keyword evidence="1" id="KW-0732">Signal</keyword>
<reference evidence="3" key="1">
    <citation type="journal article" date="2019" name="bioRxiv">
        <title>Genomics, evolutionary history and diagnostics of the Alternaria alternata species group including apple and Asian pear pathotypes.</title>
        <authorList>
            <person name="Armitage A.D."/>
            <person name="Cockerton H.M."/>
            <person name="Sreenivasaprasad S."/>
            <person name="Woodhall J.W."/>
            <person name="Lane C.R."/>
            <person name="Harrison R.J."/>
            <person name="Clarkson J.P."/>
        </authorList>
    </citation>
    <scope>NUCLEOTIDE SEQUENCE [LARGE SCALE GENOMIC DNA]</scope>
    <source>
        <strain evidence="3">FERA 1082</strain>
    </source>
</reference>
<dbReference type="Proteomes" id="UP000292402">
    <property type="component" value="Unassembled WGS sequence"/>
</dbReference>
<comment type="caution">
    <text evidence="2">The sequence shown here is derived from an EMBL/GenBank/DDBJ whole genome shotgun (WGS) entry which is preliminary data.</text>
</comment>
<sequence length="36" mass="4019">MQLTFLLSVLAATVAVQASDVYNQVRHVLYTRPGQK</sequence>
<evidence type="ECO:0000313" key="2">
    <source>
        <dbReference type="EMBL" id="RYN59087.1"/>
    </source>
</evidence>
<feature type="chain" id="PRO_5020490438" evidence="1">
    <location>
        <begin position="19"/>
        <end position="36"/>
    </location>
</feature>
<accession>A0A4Q4MUE5</accession>
<feature type="signal peptide" evidence="1">
    <location>
        <begin position="1"/>
        <end position="18"/>
    </location>
</feature>
<dbReference type="AlphaFoldDB" id="A0A4Q4MUE5"/>
<evidence type="ECO:0000256" key="1">
    <source>
        <dbReference type="SAM" id="SignalP"/>
    </source>
</evidence>
<organism evidence="2 3">
    <name type="scientific">Alternaria tenuissima</name>
    <dbReference type="NCBI Taxonomy" id="119927"/>
    <lineage>
        <taxon>Eukaryota</taxon>
        <taxon>Fungi</taxon>
        <taxon>Dikarya</taxon>
        <taxon>Ascomycota</taxon>
        <taxon>Pezizomycotina</taxon>
        <taxon>Dothideomycetes</taxon>
        <taxon>Pleosporomycetidae</taxon>
        <taxon>Pleosporales</taxon>
        <taxon>Pleosporineae</taxon>
        <taxon>Pleosporaceae</taxon>
        <taxon>Alternaria</taxon>
        <taxon>Alternaria sect. Alternaria</taxon>
        <taxon>Alternaria alternata complex</taxon>
    </lineage>
</organism>
<gene>
    <name evidence="2" type="ORF">AA0114_g1871</name>
</gene>
<name>A0A4Q4MUE5_9PLEO</name>
<evidence type="ECO:0000313" key="3">
    <source>
        <dbReference type="Proteomes" id="UP000292402"/>
    </source>
</evidence>
<proteinExistence type="predicted"/>
<protein>
    <submittedName>
        <fullName evidence="2">Uncharacterized protein</fullName>
    </submittedName>
</protein>
<dbReference type="EMBL" id="PDXA01000004">
    <property type="protein sequence ID" value="RYN59087.1"/>
    <property type="molecule type" value="Genomic_DNA"/>
</dbReference>